<reference evidence="1 2" key="1">
    <citation type="journal article" date="2018" name="G3 (Bethesda)">
        <title>Phylogenetic and Phylogenomic Definition of Rhizopus Species.</title>
        <authorList>
            <person name="Gryganskyi A.P."/>
            <person name="Golan J."/>
            <person name="Dolatabadi S."/>
            <person name="Mondo S."/>
            <person name="Robb S."/>
            <person name="Idnurm A."/>
            <person name="Muszewska A."/>
            <person name="Steczkiewicz K."/>
            <person name="Masonjones S."/>
            <person name="Liao H.L."/>
            <person name="Gajdeczka M.T."/>
            <person name="Anike F."/>
            <person name="Vuek A."/>
            <person name="Anishchenko I.M."/>
            <person name="Voigt K."/>
            <person name="de Hoog G.S."/>
            <person name="Smith M.E."/>
            <person name="Heitman J."/>
            <person name="Vilgalys R."/>
            <person name="Stajich J.E."/>
        </authorList>
    </citation>
    <scope>NUCLEOTIDE SEQUENCE [LARGE SCALE GENOMIC DNA]</scope>
    <source>
        <strain evidence="1 2">CBS 357.93</strain>
    </source>
</reference>
<proteinExistence type="predicted"/>
<dbReference type="AlphaFoldDB" id="A0A367JF06"/>
<dbReference type="EMBL" id="PJQL01001451">
    <property type="protein sequence ID" value="RCH88528.1"/>
    <property type="molecule type" value="Genomic_DNA"/>
</dbReference>
<feature type="non-terminal residue" evidence="1">
    <location>
        <position position="67"/>
    </location>
</feature>
<keyword evidence="2" id="KW-1185">Reference proteome</keyword>
<evidence type="ECO:0000313" key="2">
    <source>
        <dbReference type="Proteomes" id="UP000252139"/>
    </source>
</evidence>
<protein>
    <submittedName>
        <fullName evidence="1">Uncharacterized protein</fullName>
    </submittedName>
</protein>
<accession>A0A367JF06</accession>
<name>A0A367JF06_RHIAZ</name>
<dbReference type="OrthoDB" id="10374408at2759"/>
<gene>
    <name evidence="1" type="ORF">CU097_011622</name>
</gene>
<evidence type="ECO:0000313" key="1">
    <source>
        <dbReference type="EMBL" id="RCH88528.1"/>
    </source>
</evidence>
<comment type="caution">
    <text evidence="1">The sequence shown here is derived from an EMBL/GenBank/DDBJ whole genome shotgun (WGS) entry which is preliminary data.</text>
</comment>
<sequence>MSTGYGILIKHDNFIIDALMDHCLVPIVTKKVNPNYTSFLIRRHRKAIRELICKYNAKTSRLRDSLL</sequence>
<dbReference type="Proteomes" id="UP000252139">
    <property type="component" value="Unassembled WGS sequence"/>
</dbReference>
<organism evidence="1 2">
    <name type="scientific">Rhizopus azygosporus</name>
    <name type="common">Rhizopus microsporus var. azygosporus</name>
    <dbReference type="NCBI Taxonomy" id="86630"/>
    <lineage>
        <taxon>Eukaryota</taxon>
        <taxon>Fungi</taxon>
        <taxon>Fungi incertae sedis</taxon>
        <taxon>Mucoromycota</taxon>
        <taxon>Mucoromycotina</taxon>
        <taxon>Mucoromycetes</taxon>
        <taxon>Mucorales</taxon>
        <taxon>Mucorineae</taxon>
        <taxon>Rhizopodaceae</taxon>
        <taxon>Rhizopus</taxon>
    </lineage>
</organism>